<protein>
    <recommendedName>
        <fullName evidence="4">Transposase</fullName>
    </recommendedName>
</protein>
<organism evidence="2 3">
    <name type="scientific">Mycolicibacterium komossense</name>
    <dbReference type="NCBI Taxonomy" id="1779"/>
    <lineage>
        <taxon>Bacteria</taxon>
        <taxon>Bacillati</taxon>
        <taxon>Actinomycetota</taxon>
        <taxon>Actinomycetes</taxon>
        <taxon>Mycobacteriales</taxon>
        <taxon>Mycobacteriaceae</taxon>
        <taxon>Mycolicibacterium</taxon>
    </lineage>
</organism>
<name>A0ABT3CFH1_9MYCO</name>
<sequence>MATALGTEPMTLCNYVKGRDELEGLGAEAVPADVKHPPPCGDWLFDVSPEELAAPEPNQVPRSRRPPRRATQWFVQCNP</sequence>
<reference evidence="2 3" key="1">
    <citation type="journal article" date="2022" name="BMC Genomics">
        <title>Comparative genome analysis of mycobacteria focusing on tRNA and non-coding RNA.</title>
        <authorList>
            <person name="Behra P.R.K."/>
            <person name="Pettersson B.M.F."/>
            <person name="Ramesh M."/>
            <person name="Das S."/>
            <person name="Dasgupta S."/>
            <person name="Kirsebom L.A."/>
        </authorList>
    </citation>
    <scope>NUCLEOTIDE SEQUENCE [LARGE SCALE GENOMIC DNA]</scope>
    <source>
        <strain evidence="2 3">DSM 44078</strain>
    </source>
</reference>
<comment type="caution">
    <text evidence="2">The sequence shown here is derived from an EMBL/GenBank/DDBJ whole genome shotgun (WGS) entry which is preliminary data.</text>
</comment>
<evidence type="ECO:0000313" key="3">
    <source>
        <dbReference type="Proteomes" id="UP001526201"/>
    </source>
</evidence>
<evidence type="ECO:0000256" key="1">
    <source>
        <dbReference type="SAM" id="MobiDB-lite"/>
    </source>
</evidence>
<dbReference type="EMBL" id="JACKTY010000032">
    <property type="protein sequence ID" value="MCV7228219.1"/>
    <property type="molecule type" value="Genomic_DNA"/>
</dbReference>
<feature type="region of interest" description="Disordered" evidence="1">
    <location>
        <begin position="51"/>
        <end position="79"/>
    </location>
</feature>
<gene>
    <name evidence="2" type="ORF">H7J73_19595</name>
</gene>
<dbReference type="Gene3D" id="1.10.357.10">
    <property type="entry name" value="Tetracycline Repressor, domain 2"/>
    <property type="match status" value="1"/>
</dbReference>
<proteinExistence type="predicted"/>
<dbReference type="Proteomes" id="UP001526201">
    <property type="component" value="Unassembled WGS sequence"/>
</dbReference>
<evidence type="ECO:0008006" key="4">
    <source>
        <dbReference type="Google" id="ProtNLM"/>
    </source>
</evidence>
<keyword evidence="3" id="KW-1185">Reference proteome</keyword>
<dbReference type="RefSeq" id="WP_264069330.1">
    <property type="nucleotide sequence ID" value="NZ_JACKTY010000032.1"/>
</dbReference>
<accession>A0ABT3CFH1</accession>
<evidence type="ECO:0000313" key="2">
    <source>
        <dbReference type="EMBL" id="MCV7228219.1"/>
    </source>
</evidence>